<evidence type="ECO:0000256" key="11">
    <source>
        <dbReference type="ARBA" id="ARBA00022917"/>
    </source>
</evidence>
<dbReference type="FunFam" id="3.40.50.300:FF:000011">
    <property type="entry name" value="Putative ABC transporter ATP-binding component"/>
    <property type="match status" value="1"/>
</dbReference>
<dbReference type="InterPro" id="IPR017871">
    <property type="entry name" value="ABC_transporter-like_CS"/>
</dbReference>
<feature type="binding site" evidence="12">
    <location>
        <begin position="38"/>
        <end position="45"/>
    </location>
    <ligand>
        <name>ATP</name>
        <dbReference type="ChEBI" id="CHEBI:30616"/>
        <label>1</label>
    </ligand>
</feature>
<dbReference type="PROSITE" id="PS50893">
    <property type="entry name" value="ABC_TRANSPORTER_2"/>
    <property type="match status" value="2"/>
</dbReference>
<dbReference type="SMART" id="SM00382">
    <property type="entry name" value="AAA"/>
    <property type="match status" value="2"/>
</dbReference>
<dbReference type="PANTHER" id="PTHR43858:SF1">
    <property type="entry name" value="ABC TRANSPORTER-RELATED PROTEIN"/>
    <property type="match status" value="1"/>
</dbReference>
<comment type="caution">
    <text evidence="14">The sequence shown here is derived from an EMBL/GenBank/DDBJ whole genome shotgun (WGS) entry which is preliminary data.</text>
</comment>
<dbReference type="GO" id="GO:0000049">
    <property type="term" value="F:tRNA binding"/>
    <property type="evidence" value="ECO:0007669"/>
    <property type="project" value="UniProtKB-UniRule"/>
</dbReference>
<keyword evidence="4 12" id="KW-0699">rRNA-binding</keyword>
<dbReference type="FunFam" id="3.40.50.300:FF:000183">
    <property type="entry name" value="ABC transporter ATP-binding protein yjjK"/>
    <property type="match status" value="1"/>
</dbReference>
<keyword evidence="10 12" id="KW-0694">RNA-binding</keyword>
<dbReference type="EC" id="3.6.1.-" evidence="12"/>
<reference evidence="14" key="1">
    <citation type="submission" date="2022-05" db="EMBL/GenBank/DDBJ databases">
        <authorList>
            <person name="Tuo L."/>
        </authorList>
    </citation>
    <scope>NUCLEOTIDE SEQUENCE</scope>
    <source>
        <strain evidence="14">BSK12Z-4</strain>
    </source>
</reference>
<comment type="similarity">
    <text evidence="1 12">Belongs to the ABC transporter superfamily. ABCF family. Translational throttle EttA subfamily.</text>
</comment>
<organism evidence="14 15">
    <name type="scientific">Nocardioides bruguierae</name>
    <dbReference type="NCBI Taxonomy" id="2945102"/>
    <lineage>
        <taxon>Bacteria</taxon>
        <taxon>Bacillati</taxon>
        <taxon>Actinomycetota</taxon>
        <taxon>Actinomycetes</taxon>
        <taxon>Propionibacteriales</taxon>
        <taxon>Nocardioidaceae</taxon>
        <taxon>Nocardioides</taxon>
    </lineage>
</organism>
<evidence type="ECO:0000313" key="14">
    <source>
        <dbReference type="EMBL" id="MCM0620412.1"/>
    </source>
</evidence>
<protein>
    <recommendedName>
        <fullName evidence="12">Energy-dependent translational throttle protein EttA</fullName>
        <ecNumber evidence="12">3.6.1.-</ecNumber>
    </recommendedName>
    <alternativeName>
        <fullName evidence="12">Translational regulatory factor EttA</fullName>
    </alternativeName>
</protein>
<keyword evidence="2 12" id="KW-0963">Cytoplasm</keyword>
<dbReference type="InterPro" id="IPR032781">
    <property type="entry name" value="ABC_tran_Xtn"/>
</dbReference>
<keyword evidence="9 12" id="KW-0810">Translation regulation</keyword>
<dbReference type="AlphaFoldDB" id="A0A9X2D6S2"/>
<dbReference type="GO" id="GO:0005737">
    <property type="term" value="C:cytoplasm"/>
    <property type="evidence" value="ECO:0007669"/>
    <property type="project" value="UniProtKB-SubCell"/>
</dbReference>
<dbReference type="InterPro" id="IPR022374">
    <property type="entry name" value="EttA"/>
</dbReference>
<keyword evidence="15" id="KW-1185">Reference proteome</keyword>
<keyword evidence="11 12" id="KW-0648">Protein biosynthesis</keyword>
<dbReference type="Proteomes" id="UP001139485">
    <property type="component" value="Unassembled WGS sequence"/>
</dbReference>
<evidence type="ECO:0000256" key="9">
    <source>
        <dbReference type="ARBA" id="ARBA00022845"/>
    </source>
</evidence>
<dbReference type="Gene3D" id="3.40.50.300">
    <property type="entry name" value="P-loop containing nucleotide triphosphate hydrolases"/>
    <property type="match status" value="2"/>
</dbReference>
<name>A0A9X2D6S2_9ACTN</name>
<accession>A0A9X2D6S2</accession>
<dbReference type="InterPro" id="IPR003593">
    <property type="entry name" value="AAA+_ATPase"/>
</dbReference>
<evidence type="ECO:0000256" key="3">
    <source>
        <dbReference type="ARBA" id="ARBA00022555"/>
    </source>
</evidence>
<dbReference type="GO" id="GO:0005524">
    <property type="term" value="F:ATP binding"/>
    <property type="evidence" value="ECO:0007669"/>
    <property type="project" value="UniProtKB-UniRule"/>
</dbReference>
<sequence length="560" mass="62116">MAEYVFTLRNVRKAHGDKVVLDNVTLSFLHGAKIGVVGPNGTGKSSLLKIMAGLDQANNGDAIRDPEATVGMLQQEPPLTEGATVLENVQEAVGEIKAKMDRFNEIGELMGEPDADFDALMAEMGDLQTDLDNANAWDLDSRLDQAMDALRCPPPDAVVDNLSGGERRRVALCKLLLQQPDLLLLDEPTNHLDAESVQWLEGHLKNYPGAVLAITHDRYFLDNVAEWILELDRGKAHPYEGNYSTYLETKKERLKIEGQKDAKRAKMLEKELEWVRSNAKARQTKSKSRLARYEEMAAEADRARKIDTADINIPPGPRLGDVVLEAKGLVKGFEGRRLWNDISFTLPRAGIVGVVGPNGVGKTTLFRMITGNETPDEGDLTVGQTVKLSYVDQSRGGIDPDKNVWEVVSDGLDFIKVANFEMNSRAYVASFGFKGPDQQKKAGVLSGGERNRLNLALTLKQGGNVLLLDEPTNDLDVETLSSLEDALLDFPGCAVVTSHDRWFLDRIATHILAWEGTEEDEGAWFWFEGNFASYEENKIERLGIDAARPHRVTHRRLTRD</sequence>
<dbReference type="PANTHER" id="PTHR43858">
    <property type="entry name" value="ENERGY-DEPENDENT TRANSLATIONAL THROTTLE PROTEIN ETTA"/>
    <property type="match status" value="1"/>
</dbReference>
<dbReference type="NCBIfam" id="NF008775">
    <property type="entry name" value="PRK11819.1"/>
    <property type="match status" value="1"/>
</dbReference>
<feature type="domain" description="ABC transporter" evidence="13">
    <location>
        <begin position="6"/>
        <end position="258"/>
    </location>
</feature>
<comment type="domain">
    <text evidence="12">The P-site tRNA interaction motif (PtIM domain) probably interacts with the P-site tRNA(fMet) as well as the 23S rRNA.</text>
</comment>
<dbReference type="NCBIfam" id="TIGR03719">
    <property type="entry name" value="ABC_ABC_ChvD"/>
    <property type="match status" value="1"/>
</dbReference>
<evidence type="ECO:0000313" key="15">
    <source>
        <dbReference type="Proteomes" id="UP001139485"/>
    </source>
</evidence>
<gene>
    <name evidence="12 14" type="primary">ettA</name>
    <name evidence="14" type="ORF">M8330_08890</name>
</gene>
<dbReference type="GO" id="GO:0043022">
    <property type="term" value="F:ribosome binding"/>
    <property type="evidence" value="ECO:0007669"/>
    <property type="project" value="UniProtKB-UniRule"/>
</dbReference>
<evidence type="ECO:0000256" key="12">
    <source>
        <dbReference type="HAMAP-Rule" id="MF_00847"/>
    </source>
</evidence>
<feature type="domain" description="ABC transporter" evidence="13">
    <location>
        <begin position="324"/>
        <end position="540"/>
    </location>
</feature>
<dbReference type="GO" id="GO:0045900">
    <property type="term" value="P:negative regulation of translational elongation"/>
    <property type="evidence" value="ECO:0007669"/>
    <property type="project" value="UniProtKB-UniRule"/>
</dbReference>
<comment type="subcellular location">
    <subcellularLocation>
        <location evidence="12">Cytoplasm</location>
    </subcellularLocation>
    <text evidence="12">Associates with ribosomes and polysomes.</text>
</comment>
<comment type="function">
    <text evidence="12">A translation factor that gates the progression of the 70S ribosomal initiation complex (IC, containing tRNA(fMet) in the P-site) into the translation elongation cycle by using a mechanism sensitive to the ATP/ADP ratio. Binds to the 70S ribosome E-site where it modulates the state of the translating ribosome during subunit translocation. ATP hydrolysis probably frees it from the ribosome, which can enter the elongation phase.</text>
</comment>
<evidence type="ECO:0000256" key="2">
    <source>
        <dbReference type="ARBA" id="ARBA00022490"/>
    </source>
</evidence>
<dbReference type="GO" id="GO:0006412">
    <property type="term" value="P:translation"/>
    <property type="evidence" value="ECO:0007669"/>
    <property type="project" value="UniProtKB-KW"/>
</dbReference>
<dbReference type="GO" id="GO:0019843">
    <property type="term" value="F:rRNA binding"/>
    <property type="evidence" value="ECO:0007669"/>
    <property type="project" value="UniProtKB-UniRule"/>
</dbReference>
<comment type="catalytic activity">
    <reaction evidence="12">
        <text>ATP + H2O = ADP + phosphate + H(+)</text>
        <dbReference type="Rhea" id="RHEA:13065"/>
        <dbReference type="ChEBI" id="CHEBI:15377"/>
        <dbReference type="ChEBI" id="CHEBI:15378"/>
        <dbReference type="ChEBI" id="CHEBI:30616"/>
        <dbReference type="ChEBI" id="CHEBI:43474"/>
        <dbReference type="ChEBI" id="CHEBI:456216"/>
    </reaction>
</comment>
<dbReference type="GO" id="GO:0016887">
    <property type="term" value="F:ATP hydrolysis activity"/>
    <property type="evidence" value="ECO:0007669"/>
    <property type="project" value="UniProtKB-UniRule"/>
</dbReference>
<evidence type="ECO:0000256" key="6">
    <source>
        <dbReference type="ARBA" id="ARBA00022741"/>
    </source>
</evidence>
<evidence type="ECO:0000256" key="1">
    <source>
        <dbReference type="ARBA" id="ARBA00005868"/>
    </source>
</evidence>
<dbReference type="HAMAP" id="MF_00847">
    <property type="entry name" value="EttA"/>
    <property type="match status" value="1"/>
</dbReference>
<comment type="subunit">
    <text evidence="12">Monomer. Probably contacts ribosomal proteins L1, L5, L33 and S7, the 16S and 23S rRNA and the P-site containing tRNA(fMet).</text>
</comment>
<keyword evidence="7 12" id="KW-0378">Hydrolase</keyword>
<evidence type="ECO:0000259" key="13">
    <source>
        <dbReference type="PROSITE" id="PS50893"/>
    </source>
</evidence>
<dbReference type="CDD" id="cd03221">
    <property type="entry name" value="ABCF_EF-3"/>
    <property type="match status" value="2"/>
</dbReference>
<dbReference type="RefSeq" id="WP_250053922.1">
    <property type="nucleotide sequence ID" value="NZ_JAMJPH010000016.1"/>
</dbReference>
<feature type="region of interest" description="Arm" evidence="12">
    <location>
        <begin position="94"/>
        <end position="138"/>
    </location>
</feature>
<keyword evidence="6 12" id="KW-0547">Nucleotide-binding</keyword>
<evidence type="ECO:0000256" key="8">
    <source>
        <dbReference type="ARBA" id="ARBA00022840"/>
    </source>
</evidence>
<dbReference type="InterPro" id="IPR003439">
    <property type="entry name" value="ABC_transporter-like_ATP-bd"/>
</dbReference>
<dbReference type="Pfam" id="PF12848">
    <property type="entry name" value="ABC_tran_Xtn"/>
    <property type="match status" value="1"/>
</dbReference>
<evidence type="ECO:0000256" key="10">
    <source>
        <dbReference type="ARBA" id="ARBA00022884"/>
    </source>
</evidence>
<comment type="domain">
    <text evidence="12">The arm domain is inserted in the first ABC transporter domain. Probably contacts ribosomal protein L1.</text>
</comment>
<dbReference type="SUPFAM" id="SSF52540">
    <property type="entry name" value="P-loop containing nucleoside triphosphate hydrolases"/>
    <property type="match status" value="2"/>
</dbReference>
<evidence type="ECO:0000256" key="4">
    <source>
        <dbReference type="ARBA" id="ARBA00022730"/>
    </source>
</evidence>
<keyword evidence="3 12" id="KW-0820">tRNA-binding</keyword>
<keyword evidence="8 12" id="KW-0067">ATP-binding</keyword>
<dbReference type="PROSITE" id="PS00211">
    <property type="entry name" value="ABC_TRANSPORTER_1"/>
    <property type="match status" value="2"/>
</dbReference>
<keyword evidence="5 12" id="KW-0677">Repeat</keyword>
<dbReference type="EMBL" id="JAMOIL010000010">
    <property type="protein sequence ID" value="MCM0620412.1"/>
    <property type="molecule type" value="Genomic_DNA"/>
</dbReference>
<proteinExistence type="inferred from homology"/>
<dbReference type="Pfam" id="PF00005">
    <property type="entry name" value="ABC_tran"/>
    <property type="match status" value="2"/>
</dbReference>
<evidence type="ECO:0000256" key="7">
    <source>
        <dbReference type="ARBA" id="ARBA00022801"/>
    </source>
</evidence>
<dbReference type="InterPro" id="IPR027417">
    <property type="entry name" value="P-loop_NTPase"/>
</dbReference>
<evidence type="ECO:0000256" key="5">
    <source>
        <dbReference type="ARBA" id="ARBA00022737"/>
    </source>
</evidence>
<comment type="caution">
    <text evidence="12">Lacks conserved residue(s) required for the propagation of feature annotation.</text>
</comment>
<feature type="binding site" evidence="12">
    <location>
        <begin position="356"/>
        <end position="363"/>
    </location>
    <ligand>
        <name>ATP</name>
        <dbReference type="ChEBI" id="CHEBI:30616"/>
        <label>2</label>
    </ligand>
</feature>